<reference evidence="2 3" key="1">
    <citation type="submission" date="2019-07" db="EMBL/GenBank/DDBJ databases">
        <title>Quadrisphaera sp. strain DD2A genome sequencing and assembly.</title>
        <authorList>
            <person name="Kim I."/>
        </authorList>
    </citation>
    <scope>NUCLEOTIDE SEQUENCE [LARGE SCALE GENOMIC DNA]</scope>
    <source>
        <strain evidence="2 3">DD2A</strain>
    </source>
</reference>
<proteinExistence type="predicted"/>
<name>A0A5C8Z6R7_9ACTN</name>
<evidence type="ECO:0000313" key="3">
    <source>
        <dbReference type="Proteomes" id="UP000321234"/>
    </source>
</evidence>
<feature type="domain" description="Erythromycin biosynthesis protein CIII-like C-terminal" evidence="1">
    <location>
        <begin position="286"/>
        <end position="427"/>
    </location>
</feature>
<dbReference type="OrthoDB" id="6620093at2"/>
<dbReference type="InterPro" id="IPR002213">
    <property type="entry name" value="UDP_glucos_trans"/>
</dbReference>
<dbReference type="CDD" id="cd03784">
    <property type="entry name" value="GT1_Gtf-like"/>
    <property type="match status" value="1"/>
</dbReference>
<dbReference type="InterPro" id="IPR010610">
    <property type="entry name" value="EryCIII-like_C"/>
</dbReference>
<sequence>MSMSGPPVRRALLCAMPAVGHVDPVLVVARELLRRGWQVDVLTGARYEDRVTGAGAGFVALPAEADTLDAVGSSDDRKRGLDALNAGVEEAFVRPAPAAARRIEEHLDAQPVDLVVHDSTFLGVQGLLARPRAQRPLVVLLGIGPVGFSSRDCPPFGLGITPSRLPVWGSARDAVLRAVAPRLLAPVHRSLDAFLTSVGAATLGSAFFTDVVTRSDLLAQGTVPEFEYPRSDAPRHLRFYGPMQAPPPPGLQAPDWLGELGGRPVVHVTQGTVANTDFSELVGPALEALADEPVDVVLTAGGRAVSDLPALPSNAHAAAYLPYDALLPLTRAFVTNGGYGGLHQAMRHGVPIVIAGDSEDKVETSARVRWSGAGISLGTGRPTAAQVGRAVRRVLADDRYTLASRRIGGRIAASRGAAGLVDDVEELLAPL</sequence>
<dbReference type="Pfam" id="PF06722">
    <property type="entry name" value="EryCIII-like_C"/>
    <property type="match status" value="1"/>
</dbReference>
<dbReference type="EMBL" id="VKAC01000011">
    <property type="protein sequence ID" value="TXR52918.1"/>
    <property type="molecule type" value="Genomic_DNA"/>
</dbReference>
<keyword evidence="2" id="KW-0808">Transferase</keyword>
<dbReference type="SUPFAM" id="SSF53756">
    <property type="entry name" value="UDP-Glycosyltransferase/glycogen phosphorylase"/>
    <property type="match status" value="1"/>
</dbReference>
<dbReference type="GO" id="GO:0017000">
    <property type="term" value="P:antibiotic biosynthetic process"/>
    <property type="evidence" value="ECO:0007669"/>
    <property type="project" value="UniProtKB-ARBA"/>
</dbReference>
<dbReference type="InterPro" id="IPR050426">
    <property type="entry name" value="Glycosyltransferase_28"/>
</dbReference>
<protein>
    <submittedName>
        <fullName evidence="2">Glycosyltransferase family 1 protein</fullName>
    </submittedName>
</protein>
<comment type="caution">
    <text evidence="2">The sequence shown here is derived from an EMBL/GenBank/DDBJ whole genome shotgun (WGS) entry which is preliminary data.</text>
</comment>
<keyword evidence="3" id="KW-1185">Reference proteome</keyword>
<accession>A0A5C8Z6R7</accession>
<dbReference type="PANTHER" id="PTHR48050:SF13">
    <property type="entry name" value="STEROL 3-BETA-GLUCOSYLTRANSFERASE UGT80A2"/>
    <property type="match status" value="1"/>
</dbReference>
<dbReference type="PANTHER" id="PTHR48050">
    <property type="entry name" value="STEROL 3-BETA-GLUCOSYLTRANSFERASE"/>
    <property type="match status" value="1"/>
</dbReference>
<evidence type="ECO:0000259" key="1">
    <source>
        <dbReference type="Pfam" id="PF06722"/>
    </source>
</evidence>
<dbReference type="Proteomes" id="UP000321234">
    <property type="component" value="Unassembled WGS sequence"/>
</dbReference>
<dbReference type="AlphaFoldDB" id="A0A5C8Z6R7"/>
<gene>
    <name evidence="2" type="ORF">FMM08_17645</name>
</gene>
<dbReference type="FunFam" id="3.40.50.2000:FF:000072">
    <property type="entry name" value="Glycosyl transferase"/>
    <property type="match status" value="1"/>
</dbReference>
<dbReference type="GO" id="GO:0016758">
    <property type="term" value="F:hexosyltransferase activity"/>
    <property type="evidence" value="ECO:0007669"/>
    <property type="project" value="UniProtKB-ARBA"/>
</dbReference>
<dbReference type="Gene3D" id="3.40.50.2000">
    <property type="entry name" value="Glycogen Phosphorylase B"/>
    <property type="match status" value="2"/>
</dbReference>
<evidence type="ECO:0000313" key="2">
    <source>
        <dbReference type="EMBL" id="TXR52918.1"/>
    </source>
</evidence>
<organism evidence="2 3">
    <name type="scientific">Quadrisphaera setariae</name>
    <dbReference type="NCBI Taxonomy" id="2593304"/>
    <lineage>
        <taxon>Bacteria</taxon>
        <taxon>Bacillati</taxon>
        <taxon>Actinomycetota</taxon>
        <taxon>Actinomycetes</taxon>
        <taxon>Kineosporiales</taxon>
        <taxon>Kineosporiaceae</taxon>
        <taxon>Quadrisphaera</taxon>
    </lineage>
</organism>
<dbReference type="GO" id="GO:0008194">
    <property type="term" value="F:UDP-glycosyltransferase activity"/>
    <property type="evidence" value="ECO:0007669"/>
    <property type="project" value="InterPro"/>
</dbReference>